<dbReference type="Pfam" id="PF06160">
    <property type="entry name" value="EzrA"/>
    <property type="match status" value="1"/>
</dbReference>
<keyword evidence="4 8" id="KW-0175">Coiled coil</keyword>
<comment type="subcellular location">
    <subcellularLocation>
        <location evidence="8">Cell membrane</location>
        <topology evidence="8">Single-pass membrane protein</topology>
    </subcellularLocation>
    <text evidence="8">Colocalized with FtsZ to the nascent septal site.</text>
</comment>
<keyword evidence="8" id="KW-1003">Cell membrane</keyword>
<evidence type="ECO:0000256" key="1">
    <source>
        <dbReference type="ARBA" id="ARBA00022618"/>
    </source>
</evidence>
<sequence>MGSLLTFIIVIISIILIYLLTGLIIKNRADRELQELKAWKQALKDKPVADELKKVKDLNMTGQTEALFEKWRNEWDEVLTVSIPQIEKDLQEAESSLSGFLSRKSRLFMEQAGGLLVEAEEKIEGIVKELHNLLESHTKNNAEIEVVRSAYREVKKNMLAYRHTVSLAEKKLEELLDQEHQKFQQFEEATVNGNYLEARDIVRSLEQGVAHLQTLLEDIPDLQLDCQANLPGQISDLLLGYQEMEEQGYILHHLQIDKEVQDMQHQIQLALDDIKTLRVHEAKARTESVKNKLDSLYDVLENEVTAKYHAEKEQREIGMALIQLREKSNQTKEETQFVKQSYELSDEDVEAQKYVEKQVVFLMKRFEALQIRIAEQDVAFSVIGEELSDVRKQIEETSRLHAEYTDMLATLRKEELQARETLQQMRSDILEVKRLLQKSNIPGVPQDMLESLAYAQVAVRKVYEQLEYKPLNMNEVHKVLKEAQGLVLGMSSSVKELIEQAALVEKMIQYGNRYRSQSRKVADHLAHAEVLFRQYQYKAALEQVSATLEQIEPGVTGKIEEFVRTE</sequence>
<evidence type="ECO:0000256" key="3">
    <source>
        <dbReference type="ARBA" id="ARBA00022989"/>
    </source>
</evidence>
<gene>
    <name evidence="8 10" type="primary">ezrA</name>
    <name evidence="10" type="ORF">P6P90_06115</name>
</gene>
<protein>
    <recommendedName>
        <fullName evidence="8">Septation ring formation regulator EzrA</fullName>
    </recommendedName>
</protein>
<evidence type="ECO:0000256" key="8">
    <source>
        <dbReference type="HAMAP-Rule" id="MF_00728"/>
    </source>
</evidence>
<comment type="similarity">
    <text evidence="8">Belongs to the EzrA family.</text>
</comment>
<keyword evidence="5 8" id="KW-0472">Membrane</keyword>
<keyword evidence="2 8" id="KW-0812">Transmembrane</keyword>
<comment type="function">
    <text evidence="8">Negative regulator of FtsZ ring formation; modulates the frequency and position of FtsZ ring formation. Inhibits FtsZ ring formation at polar sites. Interacts either with FtsZ or with one of its binding partners to promote depolymerization.</text>
</comment>
<dbReference type="EMBL" id="JARULN010000003">
    <property type="protein sequence ID" value="MDG5753550.1"/>
    <property type="molecule type" value="Genomic_DNA"/>
</dbReference>
<accession>A0ABT6H3F3</accession>
<dbReference type="Proteomes" id="UP001218246">
    <property type="component" value="Unassembled WGS sequence"/>
</dbReference>
<feature type="coiled-coil region" evidence="8">
    <location>
        <begin position="116"/>
        <end position="189"/>
    </location>
</feature>
<comment type="caution">
    <text evidence="10">The sequence shown here is derived from an EMBL/GenBank/DDBJ whole genome shotgun (WGS) entry which is preliminary data.</text>
</comment>
<dbReference type="NCBIfam" id="NF003413">
    <property type="entry name" value="PRK04778.1-7"/>
    <property type="match status" value="1"/>
</dbReference>
<keyword evidence="3 8" id="KW-1133">Transmembrane helix</keyword>
<evidence type="ECO:0000313" key="11">
    <source>
        <dbReference type="Proteomes" id="UP001218246"/>
    </source>
</evidence>
<dbReference type="HAMAP" id="MF_00728">
    <property type="entry name" value="EzrA"/>
    <property type="match status" value="1"/>
</dbReference>
<feature type="transmembrane region" description="Helical" evidence="9">
    <location>
        <begin position="6"/>
        <end position="25"/>
    </location>
</feature>
<name>A0ABT6H3F3_9BACI</name>
<evidence type="ECO:0000256" key="9">
    <source>
        <dbReference type="SAM" id="Phobius"/>
    </source>
</evidence>
<evidence type="ECO:0000256" key="2">
    <source>
        <dbReference type="ARBA" id="ARBA00022692"/>
    </source>
</evidence>
<evidence type="ECO:0000256" key="7">
    <source>
        <dbReference type="ARBA" id="ARBA00023306"/>
    </source>
</evidence>
<dbReference type="InterPro" id="IPR010379">
    <property type="entry name" value="EzrA"/>
</dbReference>
<feature type="topological domain" description="Extracellular" evidence="8">
    <location>
        <begin position="1"/>
        <end position="6"/>
    </location>
</feature>
<evidence type="ECO:0000256" key="5">
    <source>
        <dbReference type="ARBA" id="ARBA00023136"/>
    </source>
</evidence>
<feature type="topological domain" description="Cytoplasmic" evidence="8">
    <location>
        <begin position="26"/>
        <end position="566"/>
    </location>
</feature>
<keyword evidence="11" id="KW-1185">Reference proteome</keyword>
<organism evidence="10 11">
    <name type="scientific">Ectobacillus antri</name>
    <dbReference type="NCBI Taxonomy" id="2486280"/>
    <lineage>
        <taxon>Bacteria</taxon>
        <taxon>Bacillati</taxon>
        <taxon>Bacillota</taxon>
        <taxon>Bacilli</taxon>
        <taxon>Bacillales</taxon>
        <taxon>Bacillaceae</taxon>
        <taxon>Ectobacillus</taxon>
    </lineage>
</organism>
<evidence type="ECO:0000256" key="6">
    <source>
        <dbReference type="ARBA" id="ARBA00023210"/>
    </source>
</evidence>
<keyword evidence="6 8" id="KW-0717">Septation</keyword>
<evidence type="ECO:0000256" key="4">
    <source>
        <dbReference type="ARBA" id="ARBA00023054"/>
    </source>
</evidence>
<feature type="coiled-coil region" evidence="8">
    <location>
        <begin position="394"/>
        <end position="428"/>
    </location>
</feature>
<proteinExistence type="inferred from homology"/>
<keyword evidence="1 8" id="KW-0132">Cell division</keyword>
<keyword evidence="7 8" id="KW-0131">Cell cycle</keyword>
<evidence type="ECO:0000313" key="10">
    <source>
        <dbReference type="EMBL" id="MDG5753550.1"/>
    </source>
</evidence>
<reference evidence="10 11" key="1">
    <citation type="submission" date="2023-04" db="EMBL/GenBank/DDBJ databases">
        <title>Ectobacillus antri isolated from activated sludge.</title>
        <authorList>
            <person name="Yan P."/>
            <person name="Liu X."/>
        </authorList>
    </citation>
    <scope>NUCLEOTIDE SEQUENCE [LARGE SCALE GENOMIC DNA]</scope>
    <source>
        <strain evidence="10 11">C18H</strain>
    </source>
</reference>
<dbReference type="RefSeq" id="WP_278018016.1">
    <property type="nucleotide sequence ID" value="NZ_JARRRY010000002.1"/>
</dbReference>